<accession>A0A937APP8</accession>
<keyword evidence="3" id="KW-0067">ATP-binding</keyword>
<dbReference type="Proteomes" id="UP000642920">
    <property type="component" value="Unassembled WGS sequence"/>
</dbReference>
<dbReference type="Gene3D" id="3.40.50.300">
    <property type="entry name" value="P-loop containing nucleotide triphosphate hydrolases"/>
    <property type="match status" value="1"/>
</dbReference>
<dbReference type="Pfam" id="PF02562">
    <property type="entry name" value="PhoH"/>
    <property type="match status" value="1"/>
</dbReference>
<evidence type="ECO:0000256" key="4">
    <source>
        <dbReference type="ARBA" id="ARBA00046345"/>
    </source>
</evidence>
<dbReference type="Gene3D" id="3.40.50.1010">
    <property type="entry name" value="5'-nuclease"/>
    <property type="match status" value="1"/>
</dbReference>
<name>A0A937APP8_9BACT</name>
<evidence type="ECO:0000313" key="7">
    <source>
        <dbReference type="Proteomes" id="UP000642920"/>
    </source>
</evidence>
<dbReference type="SMART" id="SM00670">
    <property type="entry name" value="PINc"/>
    <property type="match status" value="1"/>
</dbReference>
<dbReference type="CDD" id="cd09883">
    <property type="entry name" value="PIN_VapC_PhoHL-ATPase"/>
    <property type="match status" value="1"/>
</dbReference>
<protein>
    <submittedName>
        <fullName evidence="6">PhoH family protein</fullName>
    </submittedName>
</protein>
<dbReference type="SUPFAM" id="SSF88723">
    <property type="entry name" value="PIN domain-like"/>
    <property type="match status" value="1"/>
</dbReference>
<evidence type="ECO:0000256" key="1">
    <source>
        <dbReference type="ARBA" id="ARBA00010393"/>
    </source>
</evidence>
<evidence type="ECO:0000256" key="2">
    <source>
        <dbReference type="ARBA" id="ARBA00022741"/>
    </source>
</evidence>
<dbReference type="SUPFAM" id="SSF52540">
    <property type="entry name" value="P-loop containing nucleoside triphosphate hydrolases"/>
    <property type="match status" value="1"/>
</dbReference>
<evidence type="ECO:0000256" key="3">
    <source>
        <dbReference type="ARBA" id="ARBA00022840"/>
    </source>
</evidence>
<evidence type="ECO:0000259" key="5">
    <source>
        <dbReference type="SMART" id="SM00670"/>
    </source>
</evidence>
<keyword evidence="2" id="KW-0547">Nucleotide-binding</keyword>
<dbReference type="GO" id="GO:0005524">
    <property type="term" value="F:ATP binding"/>
    <property type="evidence" value="ECO:0007669"/>
    <property type="project" value="UniProtKB-KW"/>
</dbReference>
<keyword evidence="7" id="KW-1185">Reference proteome</keyword>
<comment type="similarity">
    <text evidence="4">In the N-terminal section; belongs to the PINc/VapC protein family.</text>
</comment>
<reference evidence="6" key="1">
    <citation type="submission" date="2021-01" db="EMBL/GenBank/DDBJ databases">
        <title>Marivirga sp. nov., isolated from intertidal surface sediments.</title>
        <authorList>
            <person name="Zhang M."/>
        </authorList>
    </citation>
    <scope>NUCLEOTIDE SEQUENCE</scope>
    <source>
        <strain evidence="6">SM1354</strain>
    </source>
</reference>
<organism evidence="6 7">
    <name type="scientific">Marivirga atlantica</name>
    <dbReference type="NCBI Taxonomy" id="1548457"/>
    <lineage>
        <taxon>Bacteria</taxon>
        <taxon>Pseudomonadati</taxon>
        <taxon>Bacteroidota</taxon>
        <taxon>Cytophagia</taxon>
        <taxon>Cytophagales</taxon>
        <taxon>Marivirgaceae</taxon>
        <taxon>Marivirga</taxon>
    </lineage>
</organism>
<feature type="domain" description="PIN" evidence="5">
    <location>
        <begin position="9"/>
        <end position="139"/>
    </location>
</feature>
<dbReference type="AlphaFoldDB" id="A0A937APP8"/>
<dbReference type="PANTHER" id="PTHR30473">
    <property type="entry name" value="PROTEIN PHOH"/>
    <property type="match status" value="1"/>
</dbReference>
<dbReference type="InterPro" id="IPR051451">
    <property type="entry name" value="PhoH2-like"/>
</dbReference>
<dbReference type="InterPro" id="IPR002716">
    <property type="entry name" value="PIN_dom"/>
</dbReference>
<dbReference type="InterPro" id="IPR027417">
    <property type="entry name" value="P-loop_NTPase"/>
</dbReference>
<evidence type="ECO:0000313" key="6">
    <source>
        <dbReference type="EMBL" id="MBL0766542.1"/>
    </source>
</evidence>
<dbReference type="InterPro" id="IPR003714">
    <property type="entry name" value="PhoH"/>
</dbReference>
<gene>
    <name evidence="6" type="ORF">JKP34_14840</name>
</gene>
<dbReference type="PANTHER" id="PTHR30473:SF2">
    <property type="entry name" value="PIN DOMAIN-CONTAINING PROTEIN"/>
    <property type="match status" value="1"/>
</dbReference>
<dbReference type="EMBL" id="JAERQG010000004">
    <property type="protein sequence ID" value="MBL0766542.1"/>
    <property type="molecule type" value="Genomic_DNA"/>
</dbReference>
<dbReference type="RefSeq" id="WP_201923209.1">
    <property type="nucleotide sequence ID" value="NZ_JAERQG010000004.1"/>
</dbReference>
<dbReference type="InterPro" id="IPR029060">
    <property type="entry name" value="PIN-like_dom_sf"/>
</dbReference>
<comment type="similarity">
    <text evidence="1">Belongs to the PhoH family.</text>
</comment>
<sequence>MAAAKKVKKIFVLDTSVIIYSHDSVLNFAEHDVAIPITVLEELDQFKKGNDTKNFEAREFIRFIDKLAKGQSLSDWIPLNGKTKGNVKVLMPSGDPFDTDNIFLEDIPDHKILGSALQLQKEEKNRPVILVTKDINLRLKAKSCGLSAEDYETGKIKDVSDLHSGKKQIESVTTETVDELYDKYHCSVKQVLGKQKPVNNTFFILKSDKNSALGFYNAVTNQIDKVEKRSAYGIKPKNAEQAFAIHALMNPDIKLITIQGVAGTGKTLIALASALEQRKEFKQIYLARPIVPLSNKDIGYLPGDIKSKLNPYMEPLWDNLKFIQHQYQEHEREFLNITDMVNKEKLMIQPLAYIRGRSLSNIYFIVDEAQNLTPHEVKTIITRAGENTKIVFTGDINQIDTPYLDSQSNGLSYLIDKVKGHELYAHITLEKGERSELANLANDVL</sequence>
<proteinExistence type="inferred from homology"/>
<dbReference type="GO" id="GO:0005829">
    <property type="term" value="C:cytosol"/>
    <property type="evidence" value="ECO:0007669"/>
    <property type="project" value="TreeGrafter"/>
</dbReference>
<comment type="caution">
    <text evidence="6">The sequence shown here is derived from an EMBL/GenBank/DDBJ whole genome shotgun (WGS) entry which is preliminary data.</text>
</comment>
<dbReference type="Pfam" id="PF13638">
    <property type="entry name" value="PIN_4"/>
    <property type="match status" value="1"/>
</dbReference>
<dbReference type="FunFam" id="3.40.50.300:FF:000013">
    <property type="entry name" value="PhoH family ATPase"/>
    <property type="match status" value="1"/>
</dbReference>